<evidence type="ECO:0000256" key="1">
    <source>
        <dbReference type="SAM" id="MobiDB-lite"/>
    </source>
</evidence>
<gene>
    <name evidence="3" type="primary">LOC111277974</name>
</gene>
<sequence length="110" mass="13257">MEEFRPSYEVSRGDGGRNTEIIDTNMLKYVNKVYFGRSQPSFDQNQVDKKKKKKSSSTMSIKSWWNEPKMKRKRRLTKYKMYALEGKVKDSLKKGHRWIKNKYRKLVHGY</sequence>
<dbReference type="GeneID" id="111277974"/>
<dbReference type="OrthoDB" id="660385at2759"/>
<dbReference type="KEGG" id="dzi:111277974"/>
<dbReference type="PANTHER" id="PTHR33193:SF50">
    <property type="entry name" value="DUF3511 DOMAIN PROTEIN"/>
    <property type="match status" value="1"/>
</dbReference>
<dbReference type="InterPro" id="IPR021899">
    <property type="entry name" value="DUF3511"/>
</dbReference>
<evidence type="ECO:0000313" key="3">
    <source>
        <dbReference type="RefSeq" id="XP_022720156.1"/>
    </source>
</evidence>
<evidence type="ECO:0000313" key="2">
    <source>
        <dbReference type="Proteomes" id="UP000515121"/>
    </source>
</evidence>
<keyword evidence="2" id="KW-1185">Reference proteome</keyword>
<dbReference type="PANTHER" id="PTHR33193">
    <property type="entry name" value="DOMAIN PROTEIN, PUTATIVE (DUF3511)-RELATED"/>
    <property type="match status" value="1"/>
</dbReference>
<organism evidence="2 3">
    <name type="scientific">Durio zibethinus</name>
    <name type="common">Durian</name>
    <dbReference type="NCBI Taxonomy" id="66656"/>
    <lineage>
        <taxon>Eukaryota</taxon>
        <taxon>Viridiplantae</taxon>
        <taxon>Streptophyta</taxon>
        <taxon>Embryophyta</taxon>
        <taxon>Tracheophyta</taxon>
        <taxon>Spermatophyta</taxon>
        <taxon>Magnoliopsida</taxon>
        <taxon>eudicotyledons</taxon>
        <taxon>Gunneridae</taxon>
        <taxon>Pentapetalae</taxon>
        <taxon>rosids</taxon>
        <taxon>malvids</taxon>
        <taxon>Malvales</taxon>
        <taxon>Malvaceae</taxon>
        <taxon>Helicteroideae</taxon>
        <taxon>Durio</taxon>
    </lineage>
</organism>
<dbReference type="RefSeq" id="XP_022720156.1">
    <property type="nucleotide sequence ID" value="XM_022864421.1"/>
</dbReference>
<dbReference type="AlphaFoldDB" id="A0A6P5WXC2"/>
<dbReference type="Proteomes" id="UP000515121">
    <property type="component" value="Unplaced"/>
</dbReference>
<accession>A0A6P5WXC2</accession>
<reference evidence="3" key="1">
    <citation type="submission" date="2025-08" db="UniProtKB">
        <authorList>
            <consortium name="RefSeq"/>
        </authorList>
    </citation>
    <scope>IDENTIFICATION</scope>
    <source>
        <tissue evidence="3">Fruit stalk</tissue>
    </source>
</reference>
<name>A0A6P5WXC2_DURZI</name>
<protein>
    <submittedName>
        <fullName evidence="3">Uncharacterized protein LOC111277974</fullName>
    </submittedName>
</protein>
<dbReference type="Pfam" id="PF12023">
    <property type="entry name" value="DUF3511"/>
    <property type="match status" value="1"/>
</dbReference>
<feature type="region of interest" description="Disordered" evidence="1">
    <location>
        <begin position="40"/>
        <end position="64"/>
    </location>
</feature>
<proteinExistence type="predicted"/>